<evidence type="ECO:0000313" key="1">
    <source>
        <dbReference type="EMBL" id="PVU89894.1"/>
    </source>
</evidence>
<keyword evidence="2" id="KW-1185">Reference proteome</keyword>
<accession>A0A2T9YC69</accession>
<organism evidence="1 2">
    <name type="scientific">Furculomyces boomerangus</name>
    <dbReference type="NCBI Taxonomy" id="61424"/>
    <lineage>
        <taxon>Eukaryota</taxon>
        <taxon>Fungi</taxon>
        <taxon>Fungi incertae sedis</taxon>
        <taxon>Zoopagomycota</taxon>
        <taxon>Kickxellomycotina</taxon>
        <taxon>Harpellomycetes</taxon>
        <taxon>Harpellales</taxon>
        <taxon>Harpellaceae</taxon>
        <taxon>Furculomyces</taxon>
    </lineage>
</organism>
<dbReference type="EMBL" id="MBFT01000516">
    <property type="protein sequence ID" value="PVU89894.1"/>
    <property type="molecule type" value="Genomic_DNA"/>
</dbReference>
<comment type="caution">
    <text evidence="1">The sequence shown here is derived from an EMBL/GenBank/DDBJ whole genome shotgun (WGS) entry which is preliminary data.</text>
</comment>
<reference evidence="1 2" key="1">
    <citation type="journal article" date="2018" name="MBio">
        <title>Comparative Genomics Reveals the Core Gene Toolbox for the Fungus-Insect Symbiosis.</title>
        <authorList>
            <person name="Wang Y."/>
            <person name="Stata M."/>
            <person name="Wang W."/>
            <person name="Stajich J.E."/>
            <person name="White M.M."/>
            <person name="Moncalvo J.M."/>
        </authorList>
    </citation>
    <scope>NUCLEOTIDE SEQUENCE [LARGE SCALE GENOMIC DNA]</scope>
    <source>
        <strain evidence="1 2">AUS-77-4</strain>
    </source>
</reference>
<evidence type="ECO:0008006" key="3">
    <source>
        <dbReference type="Google" id="ProtNLM"/>
    </source>
</evidence>
<dbReference type="PANTHER" id="PTHR34144">
    <property type="entry name" value="CHROMOSOME 8, WHOLE GENOME SHOTGUN SEQUENCE"/>
    <property type="match status" value="1"/>
</dbReference>
<dbReference type="InterPro" id="IPR021047">
    <property type="entry name" value="Mannosyltransferase_CMT1"/>
</dbReference>
<dbReference type="OrthoDB" id="262547at2759"/>
<proteinExistence type="predicted"/>
<sequence>MRSFRFRLSSLKVRNFFVVVFILLFVKLSLNKFYFEQPIEESTEESIEESTQEPHIDPIYFNLVIDPAPLCKTPKRLSYDTLLEQNDRYVKLRHQQKNKSLNETLQKTKSFAGPVDVQPVGNQYFFAMNLYNNQELIPHILQELLRLFEYLGPQNIYFSLYENGSTDSSKYILSMFKVTLDRLEIRNTIVVDKKRKPKNAHRIEYLAKARNKALESLETESSNGRTYDKIVFINDVVFCRNDILELLYQSDLQQSDMTCPLDFNSGGVTDKTIRFRDTWIARDLNGKSFKEPLSSIVSHKESLNRFKKNLPFQVQCCWNGAVVLNPKPFYKPNSLRFRRGNKKVNECSASECSLMCNDFWENGFRKIVTVPRVLVPYKLKDFKLLDNYDRRNRIPSPVEEKIKYIDGPEKIECRGLEKPGAIRPDQPIIWVKYTTNGTAVN</sequence>
<protein>
    <recommendedName>
        <fullName evidence="3">Alpha-1,3-mannosyltransferase CMT1</fullName>
    </recommendedName>
</protein>
<dbReference type="Pfam" id="PF11735">
    <property type="entry name" value="CAP59_mtransfer"/>
    <property type="match status" value="1"/>
</dbReference>
<dbReference type="AlphaFoldDB" id="A0A2T9YC69"/>
<dbReference type="PANTHER" id="PTHR34144:SF5">
    <property type="entry name" value="ALPHA-1,3-MANNOSYLTRANSFERASE CMT1"/>
    <property type="match status" value="1"/>
</dbReference>
<name>A0A2T9YC69_9FUNG</name>
<gene>
    <name evidence="1" type="ORF">BB559_004881</name>
</gene>
<evidence type="ECO:0000313" key="2">
    <source>
        <dbReference type="Proteomes" id="UP000245699"/>
    </source>
</evidence>
<dbReference type="Proteomes" id="UP000245699">
    <property type="component" value="Unassembled WGS sequence"/>
</dbReference>